<evidence type="ECO:0000313" key="3">
    <source>
        <dbReference type="Proteomes" id="UP000281406"/>
    </source>
</evidence>
<feature type="region of interest" description="Disordered" evidence="1">
    <location>
        <begin position="100"/>
        <end position="125"/>
    </location>
</feature>
<reference evidence="2 3" key="1">
    <citation type="submission" date="2018-10" db="EMBL/GenBank/DDBJ databases">
        <title>Genome assembly for a Yunnan-Guizhou Plateau 3E fish, Anabarilius grahami (Regan), and its evolutionary and genetic applications.</title>
        <authorList>
            <person name="Jiang W."/>
        </authorList>
    </citation>
    <scope>NUCLEOTIDE SEQUENCE [LARGE SCALE GENOMIC DNA]</scope>
    <source>
        <strain evidence="2">AG-KIZ</strain>
        <tissue evidence="2">Muscle</tissue>
    </source>
</reference>
<keyword evidence="3" id="KW-1185">Reference proteome</keyword>
<sequence>MLKPRRRQSGVCQGSASIPASCSDSAAIKRVVGSGWLTEEDILRGAGGPKVQQRFSQYVIIMRQKTPLQKIINAYFYIIASLAPPTVSKENESVIVSGRGEDLSRNTNTHHLNENSSCLPRNSPY</sequence>
<evidence type="ECO:0000313" key="2">
    <source>
        <dbReference type="EMBL" id="ROI84192.1"/>
    </source>
</evidence>
<gene>
    <name evidence="2" type="ORF">DPX16_19964</name>
</gene>
<accession>A0A3N0XPJ1</accession>
<dbReference type="AlphaFoldDB" id="A0A3N0XPJ1"/>
<dbReference type="EMBL" id="RJVU01067363">
    <property type="protein sequence ID" value="ROI84192.1"/>
    <property type="molecule type" value="Genomic_DNA"/>
</dbReference>
<organism evidence="2 3">
    <name type="scientific">Anabarilius grahami</name>
    <name type="common">Kanglang fish</name>
    <name type="synonym">Barilius grahami</name>
    <dbReference type="NCBI Taxonomy" id="495550"/>
    <lineage>
        <taxon>Eukaryota</taxon>
        <taxon>Metazoa</taxon>
        <taxon>Chordata</taxon>
        <taxon>Craniata</taxon>
        <taxon>Vertebrata</taxon>
        <taxon>Euteleostomi</taxon>
        <taxon>Actinopterygii</taxon>
        <taxon>Neopterygii</taxon>
        <taxon>Teleostei</taxon>
        <taxon>Ostariophysi</taxon>
        <taxon>Cypriniformes</taxon>
        <taxon>Xenocyprididae</taxon>
        <taxon>Xenocypridinae</taxon>
        <taxon>Xenocypridinae incertae sedis</taxon>
        <taxon>Anabarilius</taxon>
    </lineage>
</organism>
<dbReference type="Proteomes" id="UP000281406">
    <property type="component" value="Unassembled WGS sequence"/>
</dbReference>
<protein>
    <submittedName>
        <fullName evidence="2">Uncharacterized protein</fullName>
    </submittedName>
</protein>
<comment type="caution">
    <text evidence="2">The sequence shown here is derived from an EMBL/GenBank/DDBJ whole genome shotgun (WGS) entry which is preliminary data.</text>
</comment>
<evidence type="ECO:0000256" key="1">
    <source>
        <dbReference type="SAM" id="MobiDB-lite"/>
    </source>
</evidence>
<feature type="compositionally biased region" description="Polar residues" evidence="1">
    <location>
        <begin position="105"/>
        <end position="125"/>
    </location>
</feature>
<name>A0A3N0XPJ1_ANAGA</name>
<proteinExistence type="predicted"/>